<reference evidence="2" key="1">
    <citation type="submission" date="2016-03" db="EMBL/GenBank/DDBJ databases">
        <authorList>
            <person name="Guldener U."/>
        </authorList>
    </citation>
    <scope>NUCLEOTIDE SEQUENCE [LARGE SCALE GENOMIC DNA]</scope>
    <source>
        <strain evidence="2">04CH-RAC-A.6.1</strain>
    </source>
</reference>
<gene>
    <name evidence="1" type="ORF">RAG0_09490</name>
</gene>
<organism evidence="1 2">
    <name type="scientific">Rhynchosporium agropyri</name>
    <dbReference type="NCBI Taxonomy" id="914238"/>
    <lineage>
        <taxon>Eukaryota</taxon>
        <taxon>Fungi</taxon>
        <taxon>Dikarya</taxon>
        <taxon>Ascomycota</taxon>
        <taxon>Pezizomycotina</taxon>
        <taxon>Leotiomycetes</taxon>
        <taxon>Helotiales</taxon>
        <taxon>Ploettnerulaceae</taxon>
        <taxon>Rhynchosporium</taxon>
    </lineage>
</organism>
<dbReference type="EMBL" id="FJUX01000055">
    <property type="protein sequence ID" value="CZT02245.1"/>
    <property type="molecule type" value="Genomic_DNA"/>
</dbReference>
<evidence type="ECO:0000313" key="1">
    <source>
        <dbReference type="EMBL" id="CZT02245.1"/>
    </source>
</evidence>
<dbReference type="AlphaFoldDB" id="A0A1E1KVQ6"/>
<proteinExistence type="predicted"/>
<name>A0A1E1KVQ6_9HELO</name>
<keyword evidence="2" id="KW-1185">Reference proteome</keyword>
<evidence type="ECO:0000313" key="2">
    <source>
        <dbReference type="Proteomes" id="UP000178912"/>
    </source>
</evidence>
<accession>A0A1E1KVQ6</accession>
<dbReference type="Proteomes" id="UP000178912">
    <property type="component" value="Unassembled WGS sequence"/>
</dbReference>
<protein>
    <submittedName>
        <fullName evidence="1">Uncharacterized protein</fullName>
    </submittedName>
</protein>
<sequence>MTFNLIEVAVKLPAITSKKYTLVTMPRTVIIMQAEIQLRKSDINFYLWPTRSDLDYYRLLNEKNLNEGRNFRDIPRPFSISLQVISSKSLISFSKVAYLIKNIEIGSYDQSVLEPLNRPKINKHERKRLGTQLLPSVSFTKRNMAPRKPLHEVTEQVEYSTDLGIETTWVD</sequence>